<dbReference type="PANTHER" id="PTHR24305">
    <property type="entry name" value="CYTOCHROME P450"/>
    <property type="match status" value="1"/>
</dbReference>
<dbReference type="SUPFAM" id="SSF48264">
    <property type="entry name" value="Cytochrome P450"/>
    <property type="match status" value="1"/>
</dbReference>
<keyword evidence="2 4" id="KW-0479">Metal-binding</keyword>
<dbReference type="GO" id="GO:0016705">
    <property type="term" value="F:oxidoreductase activity, acting on paired donors, with incorporation or reduction of molecular oxygen"/>
    <property type="evidence" value="ECO:0007669"/>
    <property type="project" value="InterPro"/>
</dbReference>
<dbReference type="OrthoDB" id="3934656at2759"/>
<feature type="region of interest" description="Disordered" evidence="6">
    <location>
        <begin position="438"/>
        <end position="463"/>
    </location>
</feature>
<evidence type="ECO:0000256" key="4">
    <source>
        <dbReference type="PIRSR" id="PIRSR602401-1"/>
    </source>
</evidence>
<evidence type="ECO:0000313" key="7">
    <source>
        <dbReference type="EMBL" id="KAJ1730028.1"/>
    </source>
</evidence>
<reference evidence="7" key="1">
    <citation type="submission" date="2022-07" db="EMBL/GenBank/DDBJ databases">
        <title>Phylogenomic reconstructions and comparative analyses of Kickxellomycotina fungi.</title>
        <authorList>
            <person name="Reynolds N.K."/>
            <person name="Stajich J.E."/>
            <person name="Barry K."/>
            <person name="Grigoriev I.V."/>
            <person name="Crous P."/>
            <person name="Smith M.E."/>
        </authorList>
    </citation>
    <scope>NUCLEOTIDE SEQUENCE</scope>
    <source>
        <strain evidence="7">BCRC 34381</strain>
    </source>
</reference>
<dbReference type="PANTHER" id="PTHR24305:SF108">
    <property type="entry name" value="P450, PUTATIVE (EUROFUNG)-RELATED"/>
    <property type="match status" value="1"/>
</dbReference>
<organism evidence="7 8">
    <name type="scientific">Coemansia biformis</name>
    <dbReference type="NCBI Taxonomy" id="1286918"/>
    <lineage>
        <taxon>Eukaryota</taxon>
        <taxon>Fungi</taxon>
        <taxon>Fungi incertae sedis</taxon>
        <taxon>Zoopagomycota</taxon>
        <taxon>Kickxellomycotina</taxon>
        <taxon>Kickxellomycetes</taxon>
        <taxon>Kickxellales</taxon>
        <taxon>Kickxellaceae</taxon>
        <taxon>Coemansia</taxon>
    </lineage>
</organism>
<dbReference type="GO" id="GO:0005506">
    <property type="term" value="F:iron ion binding"/>
    <property type="evidence" value="ECO:0007669"/>
    <property type="project" value="InterPro"/>
</dbReference>
<proteinExistence type="inferred from homology"/>
<evidence type="ECO:0000256" key="1">
    <source>
        <dbReference type="ARBA" id="ARBA00001971"/>
    </source>
</evidence>
<dbReference type="InterPro" id="IPR002401">
    <property type="entry name" value="Cyt_P450_E_grp-I"/>
</dbReference>
<evidence type="ECO:0008006" key="9">
    <source>
        <dbReference type="Google" id="ProtNLM"/>
    </source>
</evidence>
<protein>
    <recommendedName>
        <fullName evidence="9">Cytochrome P450</fullName>
    </recommendedName>
</protein>
<dbReference type="Proteomes" id="UP001143981">
    <property type="component" value="Unassembled WGS sequence"/>
</dbReference>
<evidence type="ECO:0000256" key="3">
    <source>
        <dbReference type="ARBA" id="ARBA00023004"/>
    </source>
</evidence>
<evidence type="ECO:0000256" key="5">
    <source>
        <dbReference type="RuleBase" id="RU000461"/>
    </source>
</evidence>
<keyword evidence="3 4" id="KW-0408">Iron</keyword>
<evidence type="ECO:0000313" key="8">
    <source>
        <dbReference type="Proteomes" id="UP001143981"/>
    </source>
</evidence>
<dbReference type="InterPro" id="IPR017972">
    <property type="entry name" value="Cyt_P450_CS"/>
</dbReference>
<dbReference type="EMBL" id="JANBOI010000514">
    <property type="protein sequence ID" value="KAJ1730028.1"/>
    <property type="molecule type" value="Genomic_DNA"/>
</dbReference>
<dbReference type="InterPro" id="IPR050121">
    <property type="entry name" value="Cytochrome_P450_monoxygenase"/>
</dbReference>
<sequence>MRPLLNKFTNAPVYYHIICGKYHEYTTRLHAKYGQVVRIGPNQVSLANPSELRRILATHEFRKGKNYEQGLMMAPSTFSCMDPNLNKLRRRQLGPAYSLSALKAIEDMVIENGALSLIRAWDKRIEQERMGGGGSAQALVNYFYGFHGVAIDVIGVLGFGKSFNMVRDGHTTIVDAIRKHLVLVIVSARLPMMGWWRWSCPGLHAARNYVISIANDAIAQRRHKRSEEKGKPARADILQKILDAHDPETGEAIHGPSLTVEVLLMLMAGTDTTSNTLSFTLMHLLNHPSMLRRVQQDVRDAFPDTTTPIRYEEAKGRLPYLTAVILESMRLHPAVNGYLPRVAPEGGAMLMGKYGIPAGTIVTVSIGACHRNPAVWDCPPVFNPERFMGPQASTRAKDVLVFSAGVRVCLGRNLAWIELYTTLANVLRRYNFETPAGAPYGPHRRADSGENAGQPEPIPGTSFVTYGPTSPLANCQVRITRAH</sequence>
<dbReference type="GO" id="GO:0020037">
    <property type="term" value="F:heme binding"/>
    <property type="evidence" value="ECO:0007669"/>
    <property type="project" value="InterPro"/>
</dbReference>
<gene>
    <name evidence="7" type="ORF">LPJ61_003236</name>
</gene>
<comment type="similarity">
    <text evidence="5">Belongs to the cytochrome P450 family.</text>
</comment>
<evidence type="ECO:0000256" key="6">
    <source>
        <dbReference type="SAM" id="MobiDB-lite"/>
    </source>
</evidence>
<keyword evidence="8" id="KW-1185">Reference proteome</keyword>
<comment type="cofactor">
    <cofactor evidence="1 4">
        <name>heme</name>
        <dbReference type="ChEBI" id="CHEBI:30413"/>
    </cofactor>
</comment>
<accession>A0A9W7YBK9</accession>
<dbReference type="PRINTS" id="PR00463">
    <property type="entry name" value="EP450I"/>
</dbReference>
<dbReference type="PROSITE" id="PS00086">
    <property type="entry name" value="CYTOCHROME_P450"/>
    <property type="match status" value="1"/>
</dbReference>
<feature type="binding site" description="axial binding residue" evidence="4">
    <location>
        <position position="409"/>
    </location>
    <ligand>
        <name>heme</name>
        <dbReference type="ChEBI" id="CHEBI:30413"/>
    </ligand>
    <ligandPart>
        <name>Fe</name>
        <dbReference type="ChEBI" id="CHEBI:18248"/>
    </ligandPart>
</feature>
<keyword evidence="4 5" id="KW-0349">Heme</keyword>
<dbReference type="Gene3D" id="1.10.630.10">
    <property type="entry name" value="Cytochrome P450"/>
    <property type="match status" value="1"/>
</dbReference>
<dbReference type="AlphaFoldDB" id="A0A9W7YBK9"/>
<keyword evidence="5" id="KW-0560">Oxidoreductase</keyword>
<dbReference type="GO" id="GO:0004497">
    <property type="term" value="F:monooxygenase activity"/>
    <property type="evidence" value="ECO:0007669"/>
    <property type="project" value="UniProtKB-KW"/>
</dbReference>
<keyword evidence="5" id="KW-0503">Monooxygenase</keyword>
<dbReference type="InterPro" id="IPR001128">
    <property type="entry name" value="Cyt_P450"/>
</dbReference>
<comment type="caution">
    <text evidence="7">The sequence shown here is derived from an EMBL/GenBank/DDBJ whole genome shotgun (WGS) entry which is preliminary data.</text>
</comment>
<name>A0A9W7YBK9_9FUNG</name>
<dbReference type="Pfam" id="PF00067">
    <property type="entry name" value="p450"/>
    <property type="match status" value="1"/>
</dbReference>
<dbReference type="PRINTS" id="PR00385">
    <property type="entry name" value="P450"/>
</dbReference>
<dbReference type="InterPro" id="IPR036396">
    <property type="entry name" value="Cyt_P450_sf"/>
</dbReference>
<evidence type="ECO:0000256" key="2">
    <source>
        <dbReference type="ARBA" id="ARBA00022723"/>
    </source>
</evidence>